<dbReference type="SUPFAM" id="SSF47413">
    <property type="entry name" value="lambda repressor-like DNA-binding domains"/>
    <property type="match status" value="1"/>
</dbReference>
<dbReference type="InterPro" id="IPR046335">
    <property type="entry name" value="LacI/GalR-like_sensor"/>
</dbReference>
<evidence type="ECO:0000256" key="1">
    <source>
        <dbReference type="ARBA" id="ARBA00023015"/>
    </source>
</evidence>
<evidence type="ECO:0000256" key="3">
    <source>
        <dbReference type="ARBA" id="ARBA00023163"/>
    </source>
</evidence>
<dbReference type="OrthoDB" id="3226810at2"/>
<dbReference type="InterPro" id="IPR000843">
    <property type="entry name" value="HTH_LacI"/>
</dbReference>
<keyword evidence="6" id="KW-1185">Reference proteome</keyword>
<dbReference type="PANTHER" id="PTHR30146">
    <property type="entry name" value="LACI-RELATED TRANSCRIPTIONAL REPRESSOR"/>
    <property type="match status" value="1"/>
</dbReference>
<dbReference type="GO" id="GO:0000976">
    <property type="term" value="F:transcription cis-regulatory region binding"/>
    <property type="evidence" value="ECO:0007669"/>
    <property type="project" value="TreeGrafter"/>
</dbReference>
<dbReference type="InterPro" id="IPR028082">
    <property type="entry name" value="Peripla_BP_I"/>
</dbReference>
<gene>
    <name evidence="5" type="ORF">EXE57_08390</name>
</gene>
<dbReference type="Gene3D" id="1.10.260.40">
    <property type="entry name" value="lambda repressor-like DNA-binding domains"/>
    <property type="match status" value="1"/>
</dbReference>
<evidence type="ECO:0000313" key="6">
    <source>
        <dbReference type="Proteomes" id="UP000294894"/>
    </source>
</evidence>
<dbReference type="EMBL" id="CP038267">
    <property type="protein sequence ID" value="QBR92305.1"/>
    <property type="molecule type" value="Genomic_DNA"/>
</dbReference>
<keyword evidence="3" id="KW-0804">Transcription</keyword>
<reference evidence="5 6" key="1">
    <citation type="submission" date="2019-03" db="EMBL/GenBank/DDBJ databases">
        <title>Three New Species of Nocardioides, Nocardioides euryhalodurans sp. nov., Nocardioides seonyuensis sp. nov. and Nocardioides eburneoflavus sp. nov., Iolated from Soil.</title>
        <authorList>
            <person name="Roh S.G."/>
            <person name="Lee C."/>
            <person name="Kim M.-K."/>
            <person name="Kim S.B."/>
        </authorList>
    </citation>
    <scope>NUCLEOTIDE SEQUENCE [LARGE SCALE GENOMIC DNA]</scope>
    <source>
        <strain evidence="5 6">MMS17-SY117</strain>
    </source>
</reference>
<dbReference type="CDD" id="cd06267">
    <property type="entry name" value="PBP1_LacI_sugar_binding-like"/>
    <property type="match status" value="1"/>
</dbReference>
<evidence type="ECO:0000313" key="5">
    <source>
        <dbReference type="EMBL" id="QBR92305.1"/>
    </source>
</evidence>
<protein>
    <submittedName>
        <fullName evidence="5">LacI family transcriptional regulator</fullName>
    </submittedName>
</protein>
<dbReference type="Pfam" id="PF13377">
    <property type="entry name" value="Peripla_BP_3"/>
    <property type="match status" value="1"/>
</dbReference>
<sequence>MTGLREERRGSLRLQDVAEAAGVSIATASRSLSGASGVSESVAERVRDVARSLGYVANVHARSLAAGTSRSVGLVVHEIGDPYFSEIASGVLHVAAPAGLTVQICHSGRDPERELEQIRTLVASRVGAIIVAGSGFVDPAVQAGAKADLQAFRAHGGRVAVIGRHHLGVDAVLPDNRAGGRAVAEHLLGLGHRRIAVVTGSRMLTTVADRLAGVEEAVTAAGLRFADVPVVEAEFTRQGGKQAAEQIIAEHPDVTAVLALNDDMAIGVLSVLRSRGVPVPESVSVVGFDDVAVAQDLAPSLTTVRLPMVEMGEKALQLALADPSARPRRRRVGHELVVRDSTAPPPA</sequence>
<feature type="domain" description="HTH lacI-type" evidence="4">
    <location>
        <begin position="12"/>
        <end position="66"/>
    </location>
</feature>
<dbReference type="InterPro" id="IPR010982">
    <property type="entry name" value="Lambda_DNA-bd_dom_sf"/>
</dbReference>
<proteinExistence type="predicted"/>
<dbReference type="RefSeq" id="WP_135076313.1">
    <property type="nucleotide sequence ID" value="NZ_CP038267.1"/>
</dbReference>
<keyword evidence="2" id="KW-0238">DNA-binding</keyword>
<dbReference type="GO" id="GO:0003700">
    <property type="term" value="F:DNA-binding transcription factor activity"/>
    <property type="evidence" value="ECO:0007669"/>
    <property type="project" value="TreeGrafter"/>
</dbReference>
<dbReference type="CDD" id="cd01392">
    <property type="entry name" value="HTH_LacI"/>
    <property type="match status" value="1"/>
</dbReference>
<dbReference type="SUPFAM" id="SSF53822">
    <property type="entry name" value="Periplasmic binding protein-like I"/>
    <property type="match status" value="1"/>
</dbReference>
<dbReference type="AlphaFoldDB" id="A0A4P7GJY9"/>
<keyword evidence="1" id="KW-0805">Transcription regulation</keyword>
<accession>A0A4P7GJY9</accession>
<dbReference type="Proteomes" id="UP000294894">
    <property type="component" value="Chromosome"/>
</dbReference>
<evidence type="ECO:0000259" key="4">
    <source>
        <dbReference type="PROSITE" id="PS50932"/>
    </source>
</evidence>
<name>A0A4P7GJY9_9ACTN</name>
<dbReference type="KEGG" id="noy:EXE57_08390"/>
<evidence type="ECO:0000256" key="2">
    <source>
        <dbReference type="ARBA" id="ARBA00023125"/>
    </source>
</evidence>
<dbReference type="Gene3D" id="3.40.50.2300">
    <property type="match status" value="2"/>
</dbReference>
<dbReference type="PROSITE" id="PS50932">
    <property type="entry name" value="HTH_LACI_2"/>
    <property type="match status" value="1"/>
</dbReference>
<organism evidence="5 6">
    <name type="scientific">Nocardioides euryhalodurans</name>
    <dbReference type="NCBI Taxonomy" id="2518370"/>
    <lineage>
        <taxon>Bacteria</taxon>
        <taxon>Bacillati</taxon>
        <taxon>Actinomycetota</taxon>
        <taxon>Actinomycetes</taxon>
        <taxon>Propionibacteriales</taxon>
        <taxon>Nocardioidaceae</taxon>
        <taxon>Nocardioides</taxon>
    </lineage>
</organism>
<dbReference type="Pfam" id="PF00356">
    <property type="entry name" value="LacI"/>
    <property type="match status" value="1"/>
</dbReference>
<dbReference type="PANTHER" id="PTHR30146:SF153">
    <property type="entry name" value="LACTOSE OPERON REPRESSOR"/>
    <property type="match status" value="1"/>
</dbReference>
<dbReference type="SMART" id="SM00354">
    <property type="entry name" value="HTH_LACI"/>
    <property type="match status" value="1"/>
</dbReference>